<evidence type="ECO:0000313" key="12">
    <source>
        <dbReference type="Proteomes" id="UP001370490"/>
    </source>
</evidence>
<dbReference type="InterPro" id="IPR012334">
    <property type="entry name" value="Pectin_lyas_fold"/>
</dbReference>
<evidence type="ECO:0000259" key="10">
    <source>
        <dbReference type="Pfam" id="PF01095"/>
    </source>
</evidence>
<evidence type="ECO:0000256" key="9">
    <source>
        <dbReference type="SAM" id="SignalP"/>
    </source>
</evidence>
<dbReference type="PANTHER" id="PTHR31321">
    <property type="entry name" value="ACYL-COA THIOESTER HYDROLASE YBHC-RELATED"/>
    <property type="match status" value="1"/>
</dbReference>
<feature type="domain" description="Pectinesterase catalytic" evidence="10">
    <location>
        <begin position="30"/>
        <end position="307"/>
    </location>
</feature>
<feature type="chain" id="PRO_5042999650" description="pectinesterase" evidence="9">
    <location>
        <begin position="20"/>
        <end position="336"/>
    </location>
</feature>
<evidence type="ECO:0000313" key="11">
    <source>
        <dbReference type="EMBL" id="KAK6911663.1"/>
    </source>
</evidence>
<evidence type="ECO:0000256" key="8">
    <source>
        <dbReference type="ARBA" id="ARBA00057335"/>
    </source>
</evidence>
<dbReference type="EC" id="3.1.1.11" evidence="3"/>
<keyword evidence="4" id="KW-0378">Hydrolase</keyword>
<dbReference type="Proteomes" id="UP001370490">
    <property type="component" value="Unassembled WGS sequence"/>
</dbReference>
<dbReference type="EMBL" id="JBAMMX010000028">
    <property type="protein sequence ID" value="KAK6911663.1"/>
    <property type="molecule type" value="Genomic_DNA"/>
</dbReference>
<accession>A0AAN8U7I8</accession>
<evidence type="ECO:0000256" key="7">
    <source>
        <dbReference type="ARBA" id="ARBA00047928"/>
    </source>
</evidence>
<dbReference type="Pfam" id="PF01095">
    <property type="entry name" value="Pectinesterase"/>
    <property type="match status" value="1"/>
</dbReference>
<name>A0AAN8U7I8_9MAGN</name>
<comment type="function">
    <text evidence="8">Acts in the modification of cell walls via demethylesterification of cell wall pectin.</text>
</comment>
<feature type="signal peptide" evidence="9">
    <location>
        <begin position="1"/>
        <end position="19"/>
    </location>
</feature>
<organism evidence="11 12">
    <name type="scientific">Dillenia turbinata</name>
    <dbReference type="NCBI Taxonomy" id="194707"/>
    <lineage>
        <taxon>Eukaryota</taxon>
        <taxon>Viridiplantae</taxon>
        <taxon>Streptophyta</taxon>
        <taxon>Embryophyta</taxon>
        <taxon>Tracheophyta</taxon>
        <taxon>Spermatophyta</taxon>
        <taxon>Magnoliopsida</taxon>
        <taxon>eudicotyledons</taxon>
        <taxon>Gunneridae</taxon>
        <taxon>Pentapetalae</taxon>
        <taxon>Dilleniales</taxon>
        <taxon>Dilleniaceae</taxon>
        <taxon>Dillenia</taxon>
    </lineage>
</organism>
<keyword evidence="6" id="KW-0325">Glycoprotein</keyword>
<dbReference type="GO" id="GO:0030599">
    <property type="term" value="F:pectinesterase activity"/>
    <property type="evidence" value="ECO:0007669"/>
    <property type="project" value="UniProtKB-EC"/>
</dbReference>
<evidence type="ECO:0000256" key="4">
    <source>
        <dbReference type="ARBA" id="ARBA00022801"/>
    </source>
</evidence>
<keyword evidence="5" id="KW-0063">Aspartyl esterase</keyword>
<evidence type="ECO:0000256" key="1">
    <source>
        <dbReference type="ARBA" id="ARBA00005184"/>
    </source>
</evidence>
<evidence type="ECO:0000256" key="3">
    <source>
        <dbReference type="ARBA" id="ARBA00013229"/>
    </source>
</evidence>
<evidence type="ECO:0000256" key="5">
    <source>
        <dbReference type="ARBA" id="ARBA00023085"/>
    </source>
</evidence>
<sequence length="336" mass="37635">MSHCELFLFLLIAMHLSFGASKAAKIQYTILVDKSGKGHFTKVQQAIDSIPSGNKQWVRVKLTPGIYDEKINIPRDKPYILLEGDSPSNTVIQYGDFGSSITSSTIIISTGNFAARKIMFKHCIRTVMQNTYMQPSLAKFDITWAPAATIDGDKISFTECGFIGLQDTLTDARGRHFFHSCYIEGAIDFIWGSGQSVFEGCNINIKRLPGRNGPGFITAQARNSPQDPSGFVFKFCNVQGSGQAYLGRAYREYSRVLFYKSGISEAIVPQGWDSWNYGGREQHIAFWEIENTGNGADTSKRAKWMRAPKAEDVNFLLDTKRFIDREGWINEQLSLA</sequence>
<dbReference type="Gene3D" id="2.160.20.10">
    <property type="entry name" value="Single-stranded right-handed beta-helix, Pectin lyase-like"/>
    <property type="match status" value="1"/>
</dbReference>
<protein>
    <recommendedName>
        <fullName evidence="3">pectinesterase</fullName>
        <ecNumber evidence="3">3.1.1.11</ecNumber>
    </recommendedName>
</protein>
<dbReference type="PANTHER" id="PTHR31321:SF85">
    <property type="entry name" value="PECTINESTERASE CATALYTIC DOMAIN-CONTAINING PROTEIN"/>
    <property type="match status" value="1"/>
</dbReference>
<dbReference type="AlphaFoldDB" id="A0AAN8U7I8"/>
<comment type="catalytic activity">
    <reaction evidence="7">
        <text>[(1-&gt;4)-alpha-D-galacturonosyl methyl ester](n) + n H2O = [(1-&gt;4)-alpha-D-galacturonosyl](n) + n methanol + n H(+)</text>
        <dbReference type="Rhea" id="RHEA:22380"/>
        <dbReference type="Rhea" id="RHEA-COMP:14570"/>
        <dbReference type="Rhea" id="RHEA-COMP:14573"/>
        <dbReference type="ChEBI" id="CHEBI:15377"/>
        <dbReference type="ChEBI" id="CHEBI:15378"/>
        <dbReference type="ChEBI" id="CHEBI:17790"/>
        <dbReference type="ChEBI" id="CHEBI:140522"/>
        <dbReference type="ChEBI" id="CHEBI:140523"/>
        <dbReference type="EC" id="3.1.1.11"/>
    </reaction>
</comment>
<dbReference type="InterPro" id="IPR000070">
    <property type="entry name" value="Pectinesterase_cat"/>
</dbReference>
<comment type="caution">
    <text evidence="11">The sequence shown here is derived from an EMBL/GenBank/DDBJ whole genome shotgun (WGS) entry which is preliminary data.</text>
</comment>
<keyword evidence="12" id="KW-1185">Reference proteome</keyword>
<dbReference type="FunFam" id="2.160.20.10:FF:000013">
    <property type="entry name" value="Pectinesterase"/>
    <property type="match status" value="1"/>
</dbReference>
<keyword evidence="9" id="KW-0732">Signal</keyword>
<proteinExistence type="inferred from homology"/>
<dbReference type="SUPFAM" id="SSF51126">
    <property type="entry name" value="Pectin lyase-like"/>
    <property type="match status" value="1"/>
</dbReference>
<comment type="similarity">
    <text evidence="2">Belongs to the pectinesterase family.</text>
</comment>
<evidence type="ECO:0000256" key="6">
    <source>
        <dbReference type="ARBA" id="ARBA00023180"/>
    </source>
</evidence>
<comment type="pathway">
    <text evidence="1">Glycan metabolism; pectin degradation; 2-dehydro-3-deoxy-D-gluconate from pectin: step 1/5.</text>
</comment>
<dbReference type="GO" id="GO:0045490">
    <property type="term" value="P:pectin catabolic process"/>
    <property type="evidence" value="ECO:0007669"/>
    <property type="project" value="TreeGrafter"/>
</dbReference>
<dbReference type="InterPro" id="IPR011050">
    <property type="entry name" value="Pectin_lyase_fold/virulence"/>
</dbReference>
<dbReference type="GO" id="GO:0042545">
    <property type="term" value="P:cell wall modification"/>
    <property type="evidence" value="ECO:0007669"/>
    <property type="project" value="InterPro"/>
</dbReference>
<evidence type="ECO:0000256" key="2">
    <source>
        <dbReference type="ARBA" id="ARBA00008891"/>
    </source>
</evidence>
<gene>
    <name evidence="11" type="ORF">RJ641_023756</name>
</gene>
<reference evidence="11 12" key="1">
    <citation type="submission" date="2023-12" db="EMBL/GenBank/DDBJ databases">
        <title>A high-quality genome assembly for Dillenia turbinata (Dilleniales).</title>
        <authorList>
            <person name="Chanderbali A."/>
        </authorList>
    </citation>
    <scope>NUCLEOTIDE SEQUENCE [LARGE SCALE GENOMIC DNA]</scope>
    <source>
        <strain evidence="11">LSX21</strain>
        <tissue evidence="11">Leaf</tissue>
    </source>
</reference>